<dbReference type="PROSITE" id="PS51257">
    <property type="entry name" value="PROKAR_LIPOPROTEIN"/>
    <property type="match status" value="1"/>
</dbReference>
<dbReference type="GO" id="GO:0009279">
    <property type="term" value="C:cell outer membrane"/>
    <property type="evidence" value="ECO:0007669"/>
    <property type="project" value="UniProtKB-SubCell"/>
</dbReference>
<comment type="similarity">
    <text evidence="2">Belongs to the SusD family.</text>
</comment>
<feature type="domain" description="RagB/SusD" evidence="6">
    <location>
        <begin position="376"/>
        <end position="505"/>
    </location>
</feature>
<evidence type="ECO:0000256" key="2">
    <source>
        <dbReference type="ARBA" id="ARBA00006275"/>
    </source>
</evidence>
<dbReference type="InterPro" id="IPR033985">
    <property type="entry name" value="SusD-like_N"/>
</dbReference>
<dbReference type="RefSeq" id="WP_116776350.1">
    <property type="nucleotide sequence ID" value="NZ_QDKG01000004.1"/>
</dbReference>
<dbReference type="Pfam" id="PF07980">
    <property type="entry name" value="SusD_RagB"/>
    <property type="match status" value="1"/>
</dbReference>
<evidence type="ECO:0000256" key="3">
    <source>
        <dbReference type="ARBA" id="ARBA00022729"/>
    </source>
</evidence>
<sequence length="505" mass="57658">MIQKIYTIILLAGVLVTSSCSLGLDPLDSYSDVTEGIDEKGNEVVFRDKAAVLSHLQTIYQQMRDRQEHWYLDLLLLAESHSDNAYAGTTGAEVLPFENNAIDGANSVLGRDWDRYMVDVARANRLIVNIDSVTDASLTSAERRQYKAEAQIFRAMVYFDMVRIWGNVPVVTIEGRDITSENITDVYNDYFPDQNTTEEVYQQIEKDLLEAVEYAPANNPANKTLFTKSVARALLAKVYAEKPLRDYAKVVQYADQLAADGFGLEEDFSNLFGMNANNTDAKMRNTRESILEAQFFAGSGNWVTWMLGRDLSNYNNQFSWAKWITPSRDLIRVFQAENDEVRFRESVVYYAAGWSNYYPSNNYPFMFKTRSAFNSIIKYRYADILLLKAEALLLGPSANLTEAAAIIDQVRQRVDLPVLPAAVRNNRDQLLQALMKERRLELAFEGERWFDLVRWEKVEEVMNSVYGRDTGRRPQVYSFGSDSYLLPIPQGVLDQNLKLNQNPGY</sequence>
<evidence type="ECO:0000259" key="6">
    <source>
        <dbReference type="Pfam" id="PF07980"/>
    </source>
</evidence>
<keyword evidence="5" id="KW-0998">Cell outer membrane</keyword>
<reference evidence="8 9" key="1">
    <citation type="submission" date="2018-04" db="EMBL/GenBank/DDBJ databases">
        <title>Sphingobacterium cortibacter sp. nov.</title>
        <authorList>
            <person name="Li Y."/>
        </authorList>
    </citation>
    <scope>NUCLEOTIDE SEQUENCE [LARGE SCALE GENOMIC DNA]</scope>
    <source>
        <strain evidence="8 9">2c-3</strain>
    </source>
</reference>
<evidence type="ECO:0000259" key="7">
    <source>
        <dbReference type="Pfam" id="PF14322"/>
    </source>
</evidence>
<accession>A0A2T8HHS0</accession>
<protein>
    <submittedName>
        <fullName evidence="8">RagB/SusD family nutrient uptake outer membrane protein</fullName>
    </submittedName>
</protein>
<dbReference type="SUPFAM" id="SSF48452">
    <property type="entry name" value="TPR-like"/>
    <property type="match status" value="1"/>
</dbReference>
<dbReference type="Pfam" id="PF14322">
    <property type="entry name" value="SusD-like_3"/>
    <property type="match status" value="1"/>
</dbReference>
<evidence type="ECO:0000313" key="8">
    <source>
        <dbReference type="EMBL" id="PVH24988.1"/>
    </source>
</evidence>
<keyword evidence="9" id="KW-1185">Reference proteome</keyword>
<comment type="subcellular location">
    <subcellularLocation>
        <location evidence="1">Cell outer membrane</location>
    </subcellularLocation>
</comment>
<dbReference type="InterPro" id="IPR012944">
    <property type="entry name" value="SusD_RagB_dom"/>
</dbReference>
<dbReference type="EMBL" id="QDKG01000004">
    <property type="protein sequence ID" value="PVH24988.1"/>
    <property type="molecule type" value="Genomic_DNA"/>
</dbReference>
<dbReference type="Proteomes" id="UP000245627">
    <property type="component" value="Unassembled WGS sequence"/>
</dbReference>
<keyword evidence="3" id="KW-0732">Signal</keyword>
<evidence type="ECO:0000313" key="9">
    <source>
        <dbReference type="Proteomes" id="UP000245627"/>
    </source>
</evidence>
<evidence type="ECO:0000256" key="5">
    <source>
        <dbReference type="ARBA" id="ARBA00023237"/>
    </source>
</evidence>
<name>A0A2T8HHS0_9SPHI</name>
<gene>
    <name evidence="8" type="ORF">DC487_12830</name>
</gene>
<proteinExistence type="inferred from homology"/>
<keyword evidence="4" id="KW-0472">Membrane</keyword>
<dbReference type="InterPro" id="IPR011990">
    <property type="entry name" value="TPR-like_helical_dom_sf"/>
</dbReference>
<comment type="caution">
    <text evidence="8">The sequence shown here is derived from an EMBL/GenBank/DDBJ whole genome shotgun (WGS) entry which is preliminary data.</text>
</comment>
<evidence type="ECO:0000256" key="1">
    <source>
        <dbReference type="ARBA" id="ARBA00004442"/>
    </source>
</evidence>
<dbReference type="AlphaFoldDB" id="A0A2T8HHS0"/>
<dbReference type="OrthoDB" id="993981at2"/>
<feature type="domain" description="SusD-like N-terminal" evidence="7">
    <location>
        <begin position="48"/>
        <end position="239"/>
    </location>
</feature>
<evidence type="ECO:0000256" key="4">
    <source>
        <dbReference type="ARBA" id="ARBA00023136"/>
    </source>
</evidence>
<organism evidence="8 9">
    <name type="scientific">Sphingobacterium corticibacter</name>
    <dbReference type="NCBI Taxonomy" id="2171749"/>
    <lineage>
        <taxon>Bacteria</taxon>
        <taxon>Pseudomonadati</taxon>
        <taxon>Bacteroidota</taxon>
        <taxon>Sphingobacteriia</taxon>
        <taxon>Sphingobacteriales</taxon>
        <taxon>Sphingobacteriaceae</taxon>
        <taxon>Sphingobacterium</taxon>
    </lineage>
</organism>
<dbReference type="Gene3D" id="1.25.40.390">
    <property type="match status" value="1"/>
</dbReference>